<proteinExistence type="predicted"/>
<dbReference type="RefSeq" id="WP_089025356.1">
    <property type="nucleotide sequence ID" value="NZ_VITY01000003.1"/>
</dbReference>
<dbReference type="OrthoDB" id="8245627at2"/>
<accession>A0A560MBQ6</accession>
<dbReference type="Proteomes" id="UP000321304">
    <property type="component" value="Unassembled WGS sequence"/>
</dbReference>
<keyword evidence="2" id="KW-1185">Reference proteome</keyword>
<dbReference type="AlphaFoldDB" id="A0A560MBQ6"/>
<evidence type="ECO:0000313" key="1">
    <source>
        <dbReference type="EMBL" id="TWC05036.1"/>
    </source>
</evidence>
<comment type="caution">
    <text evidence="1">The sequence shown here is derived from an EMBL/GenBank/DDBJ whole genome shotgun (WGS) entry which is preliminary data.</text>
</comment>
<evidence type="ECO:0000313" key="2">
    <source>
        <dbReference type="Proteomes" id="UP000321304"/>
    </source>
</evidence>
<protein>
    <submittedName>
        <fullName evidence="1">Helix-turn-helix protein</fullName>
    </submittedName>
</protein>
<dbReference type="EMBL" id="VITY01000003">
    <property type="protein sequence ID" value="TWC05036.1"/>
    <property type="molecule type" value="Genomic_DNA"/>
</dbReference>
<sequence>MQEKTASKRLVLPREARSRIPCGNTKLYGLINEGRIVAYKNGRRTMIDLDSIEAYHASLPRIAPKPKVMSK</sequence>
<organism evidence="1 2">
    <name type="scientific">Bradyrhizobium macuxiense</name>
    <dbReference type="NCBI Taxonomy" id="1755647"/>
    <lineage>
        <taxon>Bacteria</taxon>
        <taxon>Pseudomonadati</taxon>
        <taxon>Pseudomonadota</taxon>
        <taxon>Alphaproteobacteria</taxon>
        <taxon>Hyphomicrobiales</taxon>
        <taxon>Nitrobacteraceae</taxon>
        <taxon>Bradyrhizobium</taxon>
    </lineage>
</organism>
<gene>
    <name evidence="1" type="ORF">FBZ93_10346</name>
</gene>
<name>A0A560MBQ6_9BRAD</name>
<reference evidence="1 2" key="1">
    <citation type="submission" date="2019-06" db="EMBL/GenBank/DDBJ databases">
        <title>Genomic Encyclopedia of Type Strains, Phase IV (KMG-V): Genome sequencing to study the core and pangenomes of soil and plant-associated prokaryotes.</title>
        <authorList>
            <person name="Whitman W."/>
        </authorList>
    </citation>
    <scope>NUCLEOTIDE SEQUENCE [LARGE SCALE GENOMIC DNA]</scope>
    <source>
        <strain evidence="1 2">BR 10355</strain>
    </source>
</reference>